<dbReference type="SMART" id="SM01217">
    <property type="entry name" value="Fn3_like"/>
    <property type="match status" value="1"/>
</dbReference>
<accession>A0A9P6MA60</accession>
<dbReference type="InterPro" id="IPR051915">
    <property type="entry name" value="Cellulose_Degrad_GH3"/>
</dbReference>
<dbReference type="EC" id="3.2.1.21" evidence="3"/>
<evidence type="ECO:0000256" key="5">
    <source>
        <dbReference type="ARBA" id="ARBA00022801"/>
    </source>
</evidence>
<keyword evidence="9" id="KW-1185">Reference proteome</keyword>
<keyword evidence="4" id="KW-0732">Signal</keyword>
<dbReference type="Gene3D" id="2.60.40.10">
    <property type="entry name" value="Immunoglobulins"/>
    <property type="match status" value="1"/>
</dbReference>
<dbReference type="InterPro" id="IPR036881">
    <property type="entry name" value="Glyco_hydro_3_C_sf"/>
</dbReference>
<dbReference type="SUPFAM" id="SSF52279">
    <property type="entry name" value="Beta-D-glucan exohydrolase, C-terminal domain"/>
    <property type="match status" value="1"/>
</dbReference>
<dbReference type="InterPro" id="IPR026891">
    <property type="entry name" value="Fn3-like"/>
</dbReference>
<dbReference type="AlphaFoldDB" id="A0A9P6MA60"/>
<evidence type="ECO:0000313" key="8">
    <source>
        <dbReference type="EMBL" id="KAF9984072.1"/>
    </source>
</evidence>
<dbReference type="SUPFAM" id="SSF51445">
    <property type="entry name" value="(Trans)glycosidases"/>
    <property type="match status" value="1"/>
</dbReference>
<organism evidence="8 9">
    <name type="scientific">Modicella reniformis</name>
    <dbReference type="NCBI Taxonomy" id="1440133"/>
    <lineage>
        <taxon>Eukaryota</taxon>
        <taxon>Fungi</taxon>
        <taxon>Fungi incertae sedis</taxon>
        <taxon>Mucoromycota</taxon>
        <taxon>Mortierellomycotina</taxon>
        <taxon>Mortierellomycetes</taxon>
        <taxon>Mortierellales</taxon>
        <taxon>Mortierellaceae</taxon>
        <taxon>Modicella</taxon>
    </lineage>
</organism>
<comment type="catalytic activity">
    <reaction evidence="1">
        <text>Hydrolysis of terminal, non-reducing beta-D-glucosyl residues with release of beta-D-glucose.</text>
        <dbReference type="EC" id="3.2.1.21"/>
    </reaction>
</comment>
<evidence type="ECO:0000256" key="2">
    <source>
        <dbReference type="ARBA" id="ARBA00005336"/>
    </source>
</evidence>
<dbReference type="InterPro" id="IPR036962">
    <property type="entry name" value="Glyco_hydro_3_N_sf"/>
</dbReference>
<dbReference type="Proteomes" id="UP000749646">
    <property type="component" value="Unassembled WGS sequence"/>
</dbReference>
<dbReference type="InterPro" id="IPR001764">
    <property type="entry name" value="Glyco_hydro_3_N"/>
</dbReference>
<gene>
    <name evidence="8" type="ORF">BGZ65_001025</name>
</gene>
<dbReference type="Gene3D" id="3.40.50.1700">
    <property type="entry name" value="Glycoside hydrolase family 3 C-terminal domain"/>
    <property type="match status" value="1"/>
</dbReference>
<dbReference type="OrthoDB" id="416222at2759"/>
<comment type="caution">
    <text evidence="8">The sequence shown here is derived from an EMBL/GenBank/DDBJ whole genome shotgun (WGS) entry which is preliminary data.</text>
</comment>
<dbReference type="InterPro" id="IPR002772">
    <property type="entry name" value="Glyco_hydro_3_C"/>
</dbReference>
<protein>
    <recommendedName>
        <fullName evidence="3">beta-glucosidase</fullName>
        <ecNumber evidence="3">3.2.1.21</ecNumber>
    </recommendedName>
</protein>
<comment type="similarity">
    <text evidence="2">Belongs to the glycosyl hydrolase 3 family.</text>
</comment>
<keyword evidence="5" id="KW-0378">Hydrolase</keyword>
<dbReference type="EMBL" id="JAAAHW010003417">
    <property type="protein sequence ID" value="KAF9984072.1"/>
    <property type="molecule type" value="Genomic_DNA"/>
</dbReference>
<reference evidence="8" key="1">
    <citation type="journal article" date="2020" name="Fungal Divers.">
        <title>Resolving the Mortierellaceae phylogeny through synthesis of multi-gene phylogenetics and phylogenomics.</title>
        <authorList>
            <person name="Vandepol N."/>
            <person name="Liber J."/>
            <person name="Desiro A."/>
            <person name="Na H."/>
            <person name="Kennedy M."/>
            <person name="Barry K."/>
            <person name="Grigoriev I.V."/>
            <person name="Miller A.N."/>
            <person name="O'Donnell K."/>
            <person name="Stajich J.E."/>
            <person name="Bonito G."/>
        </authorList>
    </citation>
    <scope>NUCLEOTIDE SEQUENCE</scope>
    <source>
        <strain evidence="8">MES-2147</strain>
    </source>
</reference>
<sequence length="492" mass="54377">MEYFVPPFQAAADSGVATAMETYIDVNGQPVVGSHFYLTELLRHRIGFGGMLVTDWGELDRLYTEHRSVPTLKDAALLSLRETSVDMIMVSESESFSNNAMLLVQEGKLQRERLVESVAKVLQLKKDLGLFEQPMSDPKLLPYVGSQQDIDAAKSAARESITLLKNDNGVLPLKKTHNKIVVTGPAADSIRVLSGGWSIKWQGADTDEWYQGRGETIVQGLEKEFGSDTVLYVPSVDFDGNSVQSSNYLDAIQDADAVVLCLGEKPYAEIVGNIDDIDLPLGQLNVVRHVTTRVHGTNTKVILVLVEGRPRALQNVASLVDAIVMAYLPGPWGGHPVAEVLSGAVNPSGRLPLTYPTGPSDMTTNYYRAGVDPYKPLFPFSAGLSYVTFEYKDLELNHDSMHTKTYDAYNTNTADDEAEDYRSDVMPEAFMLKGFEKIELGPGQSKEVQFKIESVALAYHDRNLKRKIEKGKFTLTVNAMRPETQSIKFEVV</sequence>
<evidence type="ECO:0000256" key="3">
    <source>
        <dbReference type="ARBA" id="ARBA00012744"/>
    </source>
</evidence>
<dbReference type="Gene3D" id="3.20.20.300">
    <property type="entry name" value="Glycoside hydrolase, family 3, N-terminal domain"/>
    <property type="match status" value="1"/>
</dbReference>
<dbReference type="Pfam" id="PF01915">
    <property type="entry name" value="Glyco_hydro_3_C"/>
    <property type="match status" value="1"/>
</dbReference>
<dbReference type="InterPro" id="IPR013783">
    <property type="entry name" value="Ig-like_fold"/>
</dbReference>
<keyword evidence="6" id="KW-0326">Glycosidase</keyword>
<dbReference type="GO" id="GO:0008422">
    <property type="term" value="F:beta-glucosidase activity"/>
    <property type="evidence" value="ECO:0007669"/>
    <property type="project" value="UniProtKB-EC"/>
</dbReference>
<dbReference type="Pfam" id="PF14310">
    <property type="entry name" value="Fn3-like"/>
    <property type="match status" value="1"/>
</dbReference>
<dbReference type="Pfam" id="PF00933">
    <property type="entry name" value="Glyco_hydro_3"/>
    <property type="match status" value="1"/>
</dbReference>
<dbReference type="PANTHER" id="PTHR30620:SF16">
    <property type="entry name" value="LYSOSOMAL BETA GLUCOSIDASE"/>
    <property type="match status" value="1"/>
</dbReference>
<dbReference type="PANTHER" id="PTHR30620">
    <property type="entry name" value="PERIPLASMIC BETA-GLUCOSIDASE-RELATED"/>
    <property type="match status" value="1"/>
</dbReference>
<feature type="domain" description="Fibronectin type III-like" evidence="7">
    <location>
        <begin position="414"/>
        <end position="481"/>
    </location>
</feature>
<evidence type="ECO:0000313" key="9">
    <source>
        <dbReference type="Proteomes" id="UP000749646"/>
    </source>
</evidence>
<dbReference type="InterPro" id="IPR017853">
    <property type="entry name" value="GH"/>
</dbReference>
<proteinExistence type="inferred from homology"/>
<evidence type="ECO:0000256" key="4">
    <source>
        <dbReference type="ARBA" id="ARBA00022729"/>
    </source>
</evidence>
<dbReference type="GO" id="GO:0009251">
    <property type="term" value="P:glucan catabolic process"/>
    <property type="evidence" value="ECO:0007669"/>
    <property type="project" value="TreeGrafter"/>
</dbReference>
<name>A0A9P6MA60_9FUNG</name>
<evidence type="ECO:0000256" key="1">
    <source>
        <dbReference type="ARBA" id="ARBA00000448"/>
    </source>
</evidence>
<evidence type="ECO:0000259" key="7">
    <source>
        <dbReference type="SMART" id="SM01217"/>
    </source>
</evidence>
<evidence type="ECO:0000256" key="6">
    <source>
        <dbReference type="ARBA" id="ARBA00023295"/>
    </source>
</evidence>